<dbReference type="SUPFAM" id="SSF51011">
    <property type="entry name" value="Glycosyl hydrolase domain"/>
    <property type="match status" value="1"/>
</dbReference>
<dbReference type="Proteomes" id="UP000199451">
    <property type="component" value="Unassembled WGS sequence"/>
</dbReference>
<evidence type="ECO:0000313" key="6">
    <source>
        <dbReference type="Proteomes" id="UP000199451"/>
    </source>
</evidence>
<keyword evidence="6" id="KW-1185">Reference proteome</keyword>
<dbReference type="InterPro" id="IPR017853">
    <property type="entry name" value="GH"/>
</dbReference>
<evidence type="ECO:0000256" key="1">
    <source>
        <dbReference type="ARBA" id="ARBA00008061"/>
    </source>
</evidence>
<keyword evidence="2" id="KW-0378">Hydrolase</keyword>
<dbReference type="Gene3D" id="3.90.400.10">
    <property type="entry name" value="Oligo-1,6-glucosidase, Domain 2"/>
    <property type="match status" value="1"/>
</dbReference>
<dbReference type="SMART" id="SM00642">
    <property type="entry name" value="Aamy"/>
    <property type="match status" value="1"/>
</dbReference>
<sequence length="597" mass="68592">MDSADIDRNWWKEAVVYQVYPRSFNDTDGDGVGDIPGIIEKLDYLEDLGVDVIWLNPVYESPNADNGYDIADYQSIMSEFGTMADWEELLDGLHDRGIKLIMDLVVNHTSDEHEWFVKSRADEGDFRDYYIWREGRTDVDGWTGDLGPDDEAPPNEWGSFFGGPAWEYDEEVGKWYLHIFDVKQPDLNWENEAVREEVFEMMEWWLEQGIDGFRMDVINLISKPPSVTDNDPPLPDDFGATFNGPKIHEYIGEMGDRVLSEDLLTVGEMVGDVSMDDARQYVGRDGDGLSMLFHFDHMLLDRGGDLWQYHGYDLTDLKGVFRHWQKGLEGDGWNSNYLNNHDQPRMVSRFGDDGEYRVESAKLLGTLLHTLHGTPYVYQGEEIGMTNYPFESLDDFQDVDTLNPVSNAIDEGVIESFEAEKESISMLSRDNARTPVQWSGDEEHGGFTDGEPWLGVNPNYDEINVADARADSESVWHYYKELIALRDDSEHKDLIVYGSYDDLWPSHTDLWAYTRTLDDDRLLVVLNFTSETQEFRLPRAEETHAAGDYRDDLPLHAGEVPDLDTELVIANYDVDDADSDPTEFDLRPWEARVYRLS</sequence>
<dbReference type="NCBIfam" id="NF008183">
    <property type="entry name" value="PRK10933.1"/>
    <property type="match status" value="1"/>
</dbReference>
<proteinExistence type="inferred from homology"/>
<dbReference type="Pfam" id="PF00128">
    <property type="entry name" value="Alpha-amylase"/>
    <property type="match status" value="1"/>
</dbReference>
<evidence type="ECO:0000259" key="4">
    <source>
        <dbReference type="SMART" id="SM00642"/>
    </source>
</evidence>
<accession>A0A1G9R244</accession>
<dbReference type="STRING" id="660521.SAMN04487949_1108"/>
<dbReference type="EMBL" id="FNHL01000001">
    <property type="protein sequence ID" value="SDM16515.1"/>
    <property type="molecule type" value="Genomic_DNA"/>
</dbReference>
<dbReference type="Gene3D" id="3.20.20.80">
    <property type="entry name" value="Glycosidases"/>
    <property type="match status" value="1"/>
</dbReference>
<reference evidence="6" key="1">
    <citation type="submission" date="2016-10" db="EMBL/GenBank/DDBJ databases">
        <authorList>
            <person name="Varghese N."/>
            <person name="Submissions S."/>
        </authorList>
    </citation>
    <scope>NUCLEOTIDE SEQUENCE [LARGE SCALE GENOMIC DNA]</scope>
    <source>
        <strain evidence="6">CGMCC 1.10119</strain>
    </source>
</reference>
<dbReference type="FunFam" id="3.90.400.10:FF:000002">
    <property type="entry name" value="Sucrose isomerase"/>
    <property type="match status" value="1"/>
</dbReference>
<comment type="similarity">
    <text evidence="1">Belongs to the glycosyl hydrolase 13 family.</text>
</comment>
<protein>
    <submittedName>
        <fullName evidence="5">Oligo-1,6-glucosidase</fullName>
    </submittedName>
</protein>
<dbReference type="AlphaFoldDB" id="A0A1G9R244"/>
<keyword evidence="3" id="KW-0326">Glycosidase</keyword>
<dbReference type="InterPro" id="IPR006047">
    <property type="entry name" value="GH13_cat_dom"/>
</dbReference>
<dbReference type="Gene3D" id="2.60.40.1180">
    <property type="entry name" value="Golgi alpha-mannosidase II"/>
    <property type="match status" value="1"/>
</dbReference>
<gene>
    <name evidence="5" type="ORF">SAMN04487949_1108</name>
</gene>
<name>A0A1G9R244_9EURY</name>
<evidence type="ECO:0000256" key="2">
    <source>
        <dbReference type="ARBA" id="ARBA00022801"/>
    </source>
</evidence>
<dbReference type="PANTHER" id="PTHR10357:SF184">
    <property type="entry name" value="OLIGO-1,6-GLUCOSIDASE 1"/>
    <property type="match status" value="1"/>
</dbReference>
<dbReference type="PANTHER" id="PTHR10357">
    <property type="entry name" value="ALPHA-AMYLASE FAMILY MEMBER"/>
    <property type="match status" value="1"/>
</dbReference>
<dbReference type="InterPro" id="IPR013780">
    <property type="entry name" value="Glyco_hydro_b"/>
</dbReference>
<dbReference type="FunFam" id="3.20.20.80:FF:000064">
    <property type="entry name" value="Oligo-1,6-glucosidase"/>
    <property type="match status" value="2"/>
</dbReference>
<feature type="domain" description="Glycosyl hydrolase family 13 catalytic" evidence="4">
    <location>
        <begin position="18"/>
        <end position="433"/>
    </location>
</feature>
<dbReference type="SUPFAM" id="SSF51445">
    <property type="entry name" value="(Trans)glycosidases"/>
    <property type="match status" value="1"/>
</dbReference>
<evidence type="ECO:0000256" key="3">
    <source>
        <dbReference type="ARBA" id="ARBA00023295"/>
    </source>
</evidence>
<dbReference type="RefSeq" id="WP_089694851.1">
    <property type="nucleotide sequence ID" value="NZ_FNHL01000001.1"/>
</dbReference>
<dbReference type="GO" id="GO:0009313">
    <property type="term" value="P:oligosaccharide catabolic process"/>
    <property type="evidence" value="ECO:0007669"/>
    <property type="project" value="TreeGrafter"/>
</dbReference>
<dbReference type="GO" id="GO:0004556">
    <property type="term" value="F:alpha-amylase activity"/>
    <property type="evidence" value="ECO:0007669"/>
    <property type="project" value="TreeGrafter"/>
</dbReference>
<organism evidence="5 6">
    <name type="scientific">Halogranum gelatinilyticum</name>
    <dbReference type="NCBI Taxonomy" id="660521"/>
    <lineage>
        <taxon>Archaea</taxon>
        <taxon>Methanobacteriati</taxon>
        <taxon>Methanobacteriota</taxon>
        <taxon>Stenosarchaea group</taxon>
        <taxon>Halobacteria</taxon>
        <taxon>Halobacteriales</taxon>
        <taxon>Haloferacaceae</taxon>
    </lineage>
</organism>
<evidence type="ECO:0000313" key="5">
    <source>
        <dbReference type="EMBL" id="SDM16515.1"/>
    </source>
</evidence>
<dbReference type="InterPro" id="IPR045857">
    <property type="entry name" value="O16G_dom_2"/>
</dbReference>
<dbReference type="CDD" id="cd11333">
    <property type="entry name" value="AmyAc_SI_OligoGlu_DGase"/>
    <property type="match status" value="1"/>
</dbReference>